<dbReference type="SMR" id="A0A1G1X1G7"/>
<evidence type="ECO:0000256" key="7">
    <source>
        <dbReference type="HAMAP-Rule" id="MF_00201"/>
    </source>
</evidence>
<keyword evidence="3 7" id="KW-0227">DNA damage</keyword>
<comment type="caution">
    <text evidence="9">The sequence shown here is derived from an EMBL/GenBank/DDBJ whole genome shotgun (WGS) entry which is preliminary data.</text>
</comment>
<dbReference type="NCBIfam" id="TIGR00613">
    <property type="entry name" value="reco"/>
    <property type="match status" value="1"/>
</dbReference>
<dbReference type="AlphaFoldDB" id="A0A1G1X1G7"/>
<evidence type="ECO:0000256" key="4">
    <source>
        <dbReference type="ARBA" id="ARBA00023172"/>
    </source>
</evidence>
<dbReference type="Gene3D" id="1.20.1440.120">
    <property type="entry name" value="Recombination protein O, C-terminal domain"/>
    <property type="match status" value="1"/>
</dbReference>
<dbReference type="GO" id="GO:0006310">
    <property type="term" value="P:DNA recombination"/>
    <property type="evidence" value="ECO:0007669"/>
    <property type="project" value="UniProtKB-UniRule"/>
</dbReference>
<keyword evidence="4 7" id="KW-0233">DNA recombination</keyword>
<name>A0A1G1X1G7_9BACT</name>
<dbReference type="GO" id="GO:0043590">
    <property type="term" value="C:bacterial nucleoid"/>
    <property type="evidence" value="ECO:0007669"/>
    <property type="project" value="TreeGrafter"/>
</dbReference>
<dbReference type="Pfam" id="PF02565">
    <property type="entry name" value="RecO_C"/>
    <property type="match status" value="1"/>
</dbReference>
<protein>
    <recommendedName>
        <fullName evidence="2 7">DNA repair protein RecO</fullName>
    </recommendedName>
    <alternativeName>
        <fullName evidence="6 7">Recombination protein O</fullName>
    </alternativeName>
</protein>
<dbReference type="PANTHER" id="PTHR33991:SF1">
    <property type="entry name" value="DNA REPAIR PROTEIN RECO"/>
    <property type="match status" value="1"/>
</dbReference>
<organism evidence="9 10">
    <name type="scientific">Candidatus Andersenbacteria bacterium RIFCSPHIGHO2_12_FULL_45_11</name>
    <dbReference type="NCBI Taxonomy" id="1797281"/>
    <lineage>
        <taxon>Bacteria</taxon>
        <taxon>Candidatus Anderseniibacteriota</taxon>
    </lineage>
</organism>
<evidence type="ECO:0000313" key="10">
    <source>
        <dbReference type="Proteomes" id="UP000177528"/>
    </source>
</evidence>
<evidence type="ECO:0000313" key="9">
    <source>
        <dbReference type="EMBL" id="OGY33641.1"/>
    </source>
</evidence>
<dbReference type="EMBL" id="MHHR01000028">
    <property type="protein sequence ID" value="OGY33641.1"/>
    <property type="molecule type" value="Genomic_DNA"/>
</dbReference>
<dbReference type="GO" id="GO:0006302">
    <property type="term" value="P:double-strand break repair"/>
    <property type="evidence" value="ECO:0007669"/>
    <property type="project" value="TreeGrafter"/>
</dbReference>
<dbReference type="PANTHER" id="PTHR33991">
    <property type="entry name" value="DNA REPAIR PROTEIN RECO"/>
    <property type="match status" value="1"/>
</dbReference>
<keyword evidence="5 7" id="KW-0234">DNA repair</keyword>
<evidence type="ECO:0000256" key="5">
    <source>
        <dbReference type="ARBA" id="ARBA00023204"/>
    </source>
</evidence>
<reference evidence="9 10" key="1">
    <citation type="journal article" date="2016" name="Nat. Commun.">
        <title>Thousands of microbial genomes shed light on interconnected biogeochemical processes in an aquifer system.</title>
        <authorList>
            <person name="Anantharaman K."/>
            <person name="Brown C.T."/>
            <person name="Hug L.A."/>
            <person name="Sharon I."/>
            <person name="Castelle C.J."/>
            <person name="Probst A.J."/>
            <person name="Thomas B.C."/>
            <person name="Singh A."/>
            <person name="Wilkins M.J."/>
            <person name="Karaoz U."/>
            <person name="Brodie E.L."/>
            <person name="Williams K.H."/>
            <person name="Hubbard S.S."/>
            <person name="Banfield J.F."/>
        </authorList>
    </citation>
    <scope>NUCLEOTIDE SEQUENCE [LARGE SCALE GENOMIC DNA]</scope>
</reference>
<proteinExistence type="inferred from homology"/>
<evidence type="ECO:0000256" key="1">
    <source>
        <dbReference type="ARBA" id="ARBA00007452"/>
    </source>
</evidence>
<evidence type="ECO:0000256" key="6">
    <source>
        <dbReference type="ARBA" id="ARBA00033409"/>
    </source>
</evidence>
<dbReference type="SUPFAM" id="SSF50249">
    <property type="entry name" value="Nucleic acid-binding proteins"/>
    <property type="match status" value="1"/>
</dbReference>
<dbReference type="InterPro" id="IPR022572">
    <property type="entry name" value="DNA_rep/recomb_RecO_N"/>
</dbReference>
<dbReference type="Pfam" id="PF11967">
    <property type="entry name" value="RecO_N"/>
    <property type="match status" value="1"/>
</dbReference>
<dbReference type="InterPro" id="IPR012340">
    <property type="entry name" value="NA-bd_OB-fold"/>
</dbReference>
<comment type="similarity">
    <text evidence="1 7">Belongs to the RecO family.</text>
</comment>
<dbReference type="InterPro" id="IPR003717">
    <property type="entry name" value="RecO"/>
</dbReference>
<dbReference type="HAMAP" id="MF_00201">
    <property type="entry name" value="RecO"/>
    <property type="match status" value="1"/>
</dbReference>
<comment type="function">
    <text evidence="7">Involved in DNA repair and RecF pathway recombination.</text>
</comment>
<dbReference type="InterPro" id="IPR042242">
    <property type="entry name" value="RecO_C"/>
</dbReference>
<dbReference type="Proteomes" id="UP000177528">
    <property type="component" value="Unassembled WGS sequence"/>
</dbReference>
<gene>
    <name evidence="7" type="primary">recO</name>
    <name evidence="9" type="ORF">A3D99_03790</name>
</gene>
<dbReference type="InterPro" id="IPR037278">
    <property type="entry name" value="ARFGAP/RecO"/>
</dbReference>
<dbReference type="SUPFAM" id="SSF57863">
    <property type="entry name" value="ArfGap/RecO-like zinc finger"/>
    <property type="match status" value="1"/>
</dbReference>
<feature type="domain" description="DNA replication/recombination mediator RecO N-terminal" evidence="8">
    <location>
        <begin position="5"/>
        <end position="67"/>
    </location>
</feature>
<evidence type="ECO:0000259" key="8">
    <source>
        <dbReference type="Pfam" id="PF11967"/>
    </source>
</evidence>
<evidence type="ECO:0000256" key="2">
    <source>
        <dbReference type="ARBA" id="ARBA00021310"/>
    </source>
</evidence>
<sequence length="239" mass="26620">MPLSTKVRALVISRKKIGEADRLVTFFTKEHGLVRAIAKGVRKIPSSRGGHLELFTSVHVLLHESKAGSYVGAVETEEYFQALHADSDALDRAKRAVYALLKLFDVNQQLPEVFDAFTYAWQQFPTLSPEKRRLLESSLHLRMMQFAGLMPELHACAECGSQRPADTVILSPKDGWWKCLLCHPLLPVSSHSLSARQFAILKYIAAKPSDASRIAAQEQEAIPVERAVHLLMAHAVVQS</sequence>
<dbReference type="Gene3D" id="2.40.50.140">
    <property type="entry name" value="Nucleic acid-binding proteins"/>
    <property type="match status" value="1"/>
</dbReference>
<accession>A0A1G1X1G7</accession>
<evidence type="ECO:0000256" key="3">
    <source>
        <dbReference type="ARBA" id="ARBA00022763"/>
    </source>
</evidence>